<dbReference type="PATRIC" id="fig|1304275.5.peg.513"/>
<dbReference type="SUPFAM" id="SSF48150">
    <property type="entry name" value="DNA-glycosylase"/>
    <property type="match status" value="1"/>
</dbReference>
<dbReference type="AlphaFoldDB" id="A0A084IQI6"/>
<accession>A0A084IQI6</accession>
<dbReference type="PANTHER" id="PTHR30037">
    <property type="entry name" value="DNA-3-METHYLADENINE GLYCOSYLASE 1"/>
    <property type="match status" value="1"/>
</dbReference>
<dbReference type="Proteomes" id="UP000028302">
    <property type="component" value="Unassembled WGS sequence"/>
</dbReference>
<comment type="caution">
    <text evidence="1">The sequence shown here is derived from an EMBL/GenBank/DDBJ whole genome shotgun (WGS) entry which is preliminary data.</text>
</comment>
<dbReference type="InterPro" id="IPR052891">
    <property type="entry name" value="DNA-3mA_glycosylase"/>
</dbReference>
<dbReference type="STRING" id="1304275.C41B8_02532"/>
<sequence>MIAFETIESAAIERLGGEAELQAALVRPEPPESLAMIGDDRYLSVMCRRIFRAGLTHRLVDARWPAFEVAFDDFDLARVAALTDDDLKRLATDESLIRHRRKIFAVRDNAQAMQAIVDEFGSFGFWLAEWPEEEIVDLWAELKKRFMQLGGNSGPAFLRMAGKDTFLLTDWVVQALSEWNAYSGKTHTRSAHADIQALFNTWHGQSGLPYCQISQILAFSID</sequence>
<protein>
    <recommendedName>
        <fullName evidence="3">DNA-3-methyladenine glycosylase I</fullName>
    </recommendedName>
</protein>
<dbReference type="eggNOG" id="COG2818">
    <property type="taxonomic scope" value="Bacteria"/>
</dbReference>
<organism evidence="1 2">
    <name type="scientific">Salinisphaera hydrothermalis (strain C41B8)</name>
    <dbReference type="NCBI Taxonomy" id="1304275"/>
    <lineage>
        <taxon>Bacteria</taxon>
        <taxon>Pseudomonadati</taxon>
        <taxon>Pseudomonadota</taxon>
        <taxon>Gammaproteobacteria</taxon>
        <taxon>Salinisphaerales</taxon>
        <taxon>Salinisphaeraceae</taxon>
        <taxon>Salinisphaera</taxon>
    </lineage>
</organism>
<proteinExistence type="predicted"/>
<evidence type="ECO:0000313" key="2">
    <source>
        <dbReference type="Proteomes" id="UP000028302"/>
    </source>
</evidence>
<dbReference type="Gene3D" id="1.10.340.30">
    <property type="entry name" value="Hypothetical protein, domain 2"/>
    <property type="match status" value="1"/>
</dbReference>
<dbReference type="InterPro" id="IPR005019">
    <property type="entry name" value="Adenine_glyco"/>
</dbReference>
<dbReference type="RefSeq" id="WP_037333528.1">
    <property type="nucleotide sequence ID" value="NZ_APNK01000002.1"/>
</dbReference>
<dbReference type="GO" id="GO:0006284">
    <property type="term" value="P:base-excision repair"/>
    <property type="evidence" value="ECO:0007669"/>
    <property type="project" value="InterPro"/>
</dbReference>
<dbReference type="GO" id="GO:0008725">
    <property type="term" value="F:DNA-3-methyladenine glycosylase activity"/>
    <property type="evidence" value="ECO:0007669"/>
    <property type="project" value="InterPro"/>
</dbReference>
<reference evidence="1 2" key="1">
    <citation type="submission" date="2013-03" db="EMBL/GenBank/DDBJ databases">
        <title>Salinisphaera hydrothermalis C41B8 Genome Sequencing.</title>
        <authorList>
            <person name="Li C."/>
            <person name="Lai Q."/>
            <person name="Shao Z."/>
        </authorList>
    </citation>
    <scope>NUCLEOTIDE SEQUENCE [LARGE SCALE GENOMIC DNA]</scope>
    <source>
        <strain evidence="1 2">C41B8</strain>
    </source>
</reference>
<dbReference type="PANTHER" id="PTHR30037:SF3">
    <property type="entry name" value="BLR0857 PROTEIN"/>
    <property type="match status" value="1"/>
</dbReference>
<keyword evidence="2" id="KW-1185">Reference proteome</keyword>
<evidence type="ECO:0008006" key="3">
    <source>
        <dbReference type="Google" id="ProtNLM"/>
    </source>
</evidence>
<name>A0A084IQI6_SALHC</name>
<gene>
    <name evidence="1" type="ORF">C41B8_02532</name>
</gene>
<dbReference type="Pfam" id="PF03352">
    <property type="entry name" value="Adenine_glyco"/>
    <property type="match status" value="1"/>
</dbReference>
<dbReference type="InterPro" id="IPR011257">
    <property type="entry name" value="DNA_glycosylase"/>
</dbReference>
<dbReference type="EMBL" id="APNK01000002">
    <property type="protein sequence ID" value="KEZ78970.1"/>
    <property type="molecule type" value="Genomic_DNA"/>
</dbReference>
<evidence type="ECO:0000313" key="1">
    <source>
        <dbReference type="EMBL" id="KEZ78970.1"/>
    </source>
</evidence>